<organism evidence="3 4">
    <name type="scientific">Thalassiosira oceanica</name>
    <name type="common">Marine diatom</name>
    <dbReference type="NCBI Taxonomy" id="159749"/>
    <lineage>
        <taxon>Eukaryota</taxon>
        <taxon>Sar</taxon>
        <taxon>Stramenopiles</taxon>
        <taxon>Ochrophyta</taxon>
        <taxon>Bacillariophyta</taxon>
        <taxon>Coscinodiscophyceae</taxon>
        <taxon>Thalassiosirophycidae</taxon>
        <taxon>Thalassiosirales</taxon>
        <taxon>Thalassiosiraceae</taxon>
        <taxon>Thalassiosira</taxon>
    </lineage>
</organism>
<dbReference type="Proteomes" id="UP000266841">
    <property type="component" value="Unassembled WGS sequence"/>
</dbReference>
<accession>K0T9K7</accession>
<proteinExistence type="predicted"/>
<feature type="compositionally biased region" description="Low complexity" evidence="1">
    <location>
        <begin position="130"/>
        <end position="139"/>
    </location>
</feature>
<gene>
    <name evidence="3" type="ORF">THAOC_11811</name>
</gene>
<feature type="compositionally biased region" description="Polar residues" evidence="1">
    <location>
        <begin position="159"/>
        <end position="185"/>
    </location>
</feature>
<dbReference type="eggNOG" id="ENOG502SSAB">
    <property type="taxonomic scope" value="Eukaryota"/>
</dbReference>
<keyword evidence="4" id="KW-1185">Reference proteome</keyword>
<evidence type="ECO:0000256" key="2">
    <source>
        <dbReference type="SAM" id="Phobius"/>
    </source>
</evidence>
<feature type="compositionally biased region" description="Polar residues" evidence="1">
    <location>
        <begin position="56"/>
        <end position="65"/>
    </location>
</feature>
<dbReference type="AlphaFoldDB" id="K0T9K7"/>
<keyword evidence="2" id="KW-0812">Transmembrane</keyword>
<name>K0T9K7_THAOC</name>
<protein>
    <submittedName>
        <fullName evidence="3">Uncharacterized protein</fullName>
    </submittedName>
</protein>
<feature type="transmembrane region" description="Helical" evidence="2">
    <location>
        <begin position="391"/>
        <end position="416"/>
    </location>
</feature>
<feature type="compositionally biased region" description="Basic and acidic residues" evidence="1">
    <location>
        <begin position="242"/>
        <end position="261"/>
    </location>
</feature>
<keyword evidence="2" id="KW-0472">Membrane</keyword>
<feature type="transmembrane region" description="Helical" evidence="2">
    <location>
        <begin position="452"/>
        <end position="474"/>
    </location>
</feature>
<keyword evidence="2" id="KW-1133">Transmembrane helix</keyword>
<evidence type="ECO:0000313" key="4">
    <source>
        <dbReference type="Proteomes" id="UP000266841"/>
    </source>
</evidence>
<dbReference type="EMBL" id="AGNL01013545">
    <property type="protein sequence ID" value="EJK67187.1"/>
    <property type="molecule type" value="Genomic_DNA"/>
</dbReference>
<feature type="transmembrane region" description="Helical" evidence="2">
    <location>
        <begin position="486"/>
        <end position="507"/>
    </location>
</feature>
<evidence type="ECO:0000256" key="1">
    <source>
        <dbReference type="SAM" id="MobiDB-lite"/>
    </source>
</evidence>
<reference evidence="3 4" key="1">
    <citation type="journal article" date="2012" name="Genome Biol.">
        <title>Genome and low-iron response of an oceanic diatom adapted to chronic iron limitation.</title>
        <authorList>
            <person name="Lommer M."/>
            <person name="Specht M."/>
            <person name="Roy A.S."/>
            <person name="Kraemer L."/>
            <person name="Andreson R."/>
            <person name="Gutowska M.A."/>
            <person name="Wolf J."/>
            <person name="Bergner S.V."/>
            <person name="Schilhabel M.B."/>
            <person name="Klostermeier U.C."/>
            <person name="Beiko R.G."/>
            <person name="Rosenstiel P."/>
            <person name="Hippler M."/>
            <person name="Laroche J."/>
        </authorList>
    </citation>
    <scope>NUCLEOTIDE SEQUENCE [LARGE SCALE GENOMIC DNA]</scope>
    <source>
        <strain evidence="3 4">CCMP1005</strain>
    </source>
</reference>
<comment type="caution">
    <text evidence="3">The sequence shown here is derived from an EMBL/GenBank/DDBJ whole genome shotgun (WGS) entry which is preliminary data.</text>
</comment>
<sequence length="597" mass="64305">MASLRNLSGAPDLGSGLGGSAGSSRRRARAMTADGDVTSSSISSSLNFPPVLGMGFSSQLGNNDSHSPRTSRRSILNPGGPSSSQAHNIAGEVISGFSPKFSSWMSSHSNSLDARNDRLGSFPPPPITESSLSPSPRSSPSKRIRAQTWDAMSGRLSPTGRSISMKSFGSLDNHSISGSESSFRASSPRPGRTKSLITMLGSASNSHDASYGNPDSSDDGSEESKHEEGLDATVPEILPPVEESHVKEVKGQPKGILRENQSDLKDSRVRFDEGNRDLGKRSFSVTSIASTSSRPGFSAKLPALTTWDRGDHDSGILSPTSAASSTSGRNAYAHRLHSKPSLLSKLNPLRNVSWSLIGACIVRSAPCFWCSKKVGKSGSATDREILLRLNILVMIMSLVQVSFGLFHFITVLLGVIQDPVIGGDASEGNGVPDDGEDQVPMLTMTLWSLETFVYFLSIFGVILLIACLVAQKAIRNVNLGGNIRFMWVLLWLLPIQIFCAIGLFDYYNVNYVTTKHRWLSPTMVWVRDLYCEEGTSNGKCTVPIDGGEGYESEDAWCKANFDGATDCTSIRNSAQNLSNVVSQIYYTCNGYVYLAML</sequence>
<feature type="region of interest" description="Disordered" evidence="1">
    <location>
        <begin position="104"/>
        <end position="261"/>
    </location>
</feature>
<evidence type="ECO:0000313" key="3">
    <source>
        <dbReference type="EMBL" id="EJK67187.1"/>
    </source>
</evidence>
<feature type="region of interest" description="Disordered" evidence="1">
    <location>
        <begin position="1"/>
        <end position="91"/>
    </location>
</feature>
<feature type="compositionally biased region" description="Polar residues" evidence="1">
    <location>
        <begin position="104"/>
        <end position="113"/>
    </location>
</feature>
<dbReference type="OrthoDB" id="48552at2759"/>